<feature type="non-terminal residue" evidence="2">
    <location>
        <position position="1"/>
    </location>
</feature>
<name>A0ABV0N545_9TELE</name>
<evidence type="ECO:0000256" key="1">
    <source>
        <dbReference type="SAM" id="MobiDB-lite"/>
    </source>
</evidence>
<proteinExistence type="predicted"/>
<feature type="compositionally biased region" description="Low complexity" evidence="1">
    <location>
        <begin position="19"/>
        <end position="31"/>
    </location>
</feature>
<comment type="caution">
    <text evidence="2">The sequence shown here is derived from an EMBL/GenBank/DDBJ whole genome shotgun (WGS) entry which is preliminary data.</text>
</comment>
<dbReference type="Proteomes" id="UP001476798">
    <property type="component" value="Unassembled WGS sequence"/>
</dbReference>
<accession>A0ABV0N545</accession>
<feature type="compositionally biased region" description="Polar residues" evidence="1">
    <location>
        <begin position="76"/>
        <end position="92"/>
    </location>
</feature>
<feature type="region of interest" description="Disordered" evidence="1">
    <location>
        <begin position="1"/>
        <end position="197"/>
    </location>
</feature>
<reference evidence="2 3" key="1">
    <citation type="submission" date="2021-06" db="EMBL/GenBank/DDBJ databases">
        <authorList>
            <person name="Palmer J.M."/>
        </authorList>
    </citation>
    <scope>NUCLEOTIDE SEQUENCE [LARGE SCALE GENOMIC DNA]</scope>
    <source>
        <strain evidence="2 3">GA_2019</strain>
        <tissue evidence="2">Muscle</tissue>
    </source>
</reference>
<sequence>GGSFRTRSVPPNSHTFFPDLSDLSSESSASEHGAEATGPANTQEDPERKGDSSKDLKPQSSPGESSRFLKKAPKPANSSHSPVSRNRAQRGSQAPVLRRLAEIESRVRSRKQVLEQAKQATAAALQNTEASVELSAQADSDQSQKKNHFLKQKTAGAAQRTNTASPDAANPADVGVRSRSRASDPAVHSGGLERKPRRVMSGISLESDEEDMKKLIGDSVESLSMLGSVKMPHRVGLLSLRLLPSFQGSLTIKPSEKICYFRVFETFFFLLPSNKKYPL</sequence>
<evidence type="ECO:0000313" key="2">
    <source>
        <dbReference type="EMBL" id="MEQ2166517.1"/>
    </source>
</evidence>
<evidence type="ECO:0000313" key="3">
    <source>
        <dbReference type="Proteomes" id="UP001476798"/>
    </source>
</evidence>
<feature type="compositionally biased region" description="Polar residues" evidence="1">
    <location>
        <begin position="1"/>
        <end position="15"/>
    </location>
</feature>
<protein>
    <submittedName>
        <fullName evidence="2">Uncharacterized protein</fullName>
    </submittedName>
</protein>
<dbReference type="EMBL" id="JAHRIO010024207">
    <property type="protein sequence ID" value="MEQ2166517.1"/>
    <property type="molecule type" value="Genomic_DNA"/>
</dbReference>
<dbReference type="InterPro" id="IPR040120">
    <property type="entry name" value="C19orf44-like"/>
</dbReference>
<dbReference type="PANTHER" id="PTHR22409:SF2">
    <property type="entry name" value="CHROMOSOME 19 OPEN READING FRAME 44"/>
    <property type="match status" value="1"/>
</dbReference>
<keyword evidence="3" id="KW-1185">Reference proteome</keyword>
<organism evidence="2 3">
    <name type="scientific">Goodea atripinnis</name>
    <dbReference type="NCBI Taxonomy" id="208336"/>
    <lineage>
        <taxon>Eukaryota</taxon>
        <taxon>Metazoa</taxon>
        <taxon>Chordata</taxon>
        <taxon>Craniata</taxon>
        <taxon>Vertebrata</taxon>
        <taxon>Euteleostomi</taxon>
        <taxon>Actinopterygii</taxon>
        <taxon>Neopterygii</taxon>
        <taxon>Teleostei</taxon>
        <taxon>Neoteleostei</taxon>
        <taxon>Acanthomorphata</taxon>
        <taxon>Ovalentaria</taxon>
        <taxon>Atherinomorphae</taxon>
        <taxon>Cyprinodontiformes</taxon>
        <taxon>Goodeidae</taxon>
        <taxon>Goodea</taxon>
    </lineage>
</organism>
<feature type="compositionally biased region" description="Basic and acidic residues" evidence="1">
    <location>
        <begin position="45"/>
        <end position="57"/>
    </location>
</feature>
<dbReference type="PANTHER" id="PTHR22409">
    <property type="entry name" value="CHROMOSOME 19 OPEN READING FRAME 44"/>
    <property type="match status" value="1"/>
</dbReference>
<gene>
    <name evidence="2" type="ORF">GOODEAATRI_029129</name>
</gene>